<accession>A0A286DIP1</accession>
<dbReference type="PROSITE" id="PS51819">
    <property type="entry name" value="VOC"/>
    <property type="match status" value="1"/>
</dbReference>
<gene>
    <name evidence="2" type="ORF">SAMN06297387_101188</name>
</gene>
<dbReference type="Proteomes" id="UP000219072">
    <property type="component" value="Unassembled WGS sequence"/>
</dbReference>
<dbReference type="InterPro" id="IPR029068">
    <property type="entry name" value="Glyas_Bleomycin-R_OHBP_Dase"/>
</dbReference>
<organism evidence="2 3">
    <name type="scientific">Streptomyces zhaozhouensis</name>
    <dbReference type="NCBI Taxonomy" id="1300267"/>
    <lineage>
        <taxon>Bacteria</taxon>
        <taxon>Bacillati</taxon>
        <taxon>Actinomycetota</taxon>
        <taxon>Actinomycetes</taxon>
        <taxon>Kitasatosporales</taxon>
        <taxon>Streptomycetaceae</taxon>
        <taxon>Streptomyces</taxon>
    </lineage>
</organism>
<keyword evidence="3" id="KW-1185">Reference proteome</keyword>
<evidence type="ECO:0000313" key="2">
    <source>
        <dbReference type="EMBL" id="SOD58518.1"/>
    </source>
</evidence>
<evidence type="ECO:0000259" key="1">
    <source>
        <dbReference type="PROSITE" id="PS51819"/>
    </source>
</evidence>
<dbReference type="EMBL" id="OCNE01000001">
    <property type="protein sequence ID" value="SOD58518.1"/>
    <property type="molecule type" value="Genomic_DNA"/>
</dbReference>
<reference evidence="2 3" key="1">
    <citation type="submission" date="2017-09" db="EMBL/GenBank/DDBJ databases">
        <authorList>
            <person name="Ehlers B."/>
            <person name="Leendertz F.H."/>
        </authorList>
    </citation>
    <scope>NUCLEOTIDE SEQUENCE [LARGE SCALE GENOMIC DNA]</scope>
    <source>
        <strain evidence="2 3">CGMCC 4.7095</strain>
    </source>
</reference>
<feature type="domain" description="VOC" evidence="1">
    <location>
        <begin position="24"/>
        <end position="143"/>
    </location>
</feature>
<evidence type="ECO:0000313" key="3">
    <source>
        <dbReference type="Proteomes" id="UP000219072"/>
    </source>
</evidence>
<proteinExistence type="predicted"/>
<dbReference type="CDD" id="cd06587">
    <property type="entry name" value="VOC"/>
    <property type="match status" value="1"/>
</dbReference>
<protein>
    <recommendedName>
        <fullName evidence="1">VOC domain-containing protein</fullName>
    </recommendedName>
</protein>
<dbReference type="PANTHER" id="PTHR35908">
    <property type="entry name" value="HYPOTHETICAL FUSION PROTEIN"/>
    <property type="match status" value="1"/>
</dbReference>
<dbReference type="InterPro" id="IPR037523">
    <property type="entry name" value="VOC_core"/>
</dbReference>
<dbReference type="Gene3D" id="3.10.180.10">
    <property type="entry name" value="2,3-Dihydroxybiphenyl 1,2-Dioxygenase, domain 1"/>
    <property type="match status" value="1"/>
</dbReference>
<name>A0A286DIP1_9ACTN</name>
<dbReference type="PANTHER" id="PTHR35908:SF1">
    <property type="entry name" value="CONSERVED PROTEIN"/>
    <property type="match status" value="1"/>
</dbReference>
<dbReference type="AlphaFoldDB" id="A0A286DIP1"/>
<dbReference type="SUPFAM" id="SSF54593">
    <property type="entry name" value="Glyoxalase/Bleomycin resistance protein/Dihydroxybiphenyl dioxygenase"/>
    <property type="match status" value="1"/>
</dbReference>
<sequence>MTPRGALSRPSVSAADYSARMIASLQCLVVDCPDPTALARFYGEILGSEPDTSRPEWVTLATPDGLRFAFQRAENHRPPAWPDPERPQQMHLDFDVPTLADLPEAEARVLALGATFLHDSGGETSGFRVYADPAGHPFCLCYGQG</sequence>
<dbReference type="Pfam" id="PF18029">
    <property type="entry name" value="Glyoxalase_6"/>
    <property type="match status" value="1"/>
</dbReference>
<dbReference type="InterPro" id="IPR041581">
    <property type="entry name" value="Glyoxalase_6"/>
</dbReference>